<evidence type="ECO:0000313" key="2">
    <source>
        <dbReference type="Proteomes" id="UP000044806"/>
    </source>
</evidence>
<dbReference type="Proteomes" id="UP000044806">
    <property type="component" value="Unassembled WGS sequence"/>
</dbReference>
<sequence length="58" mass="6394">MAIESDGRVEFDLLFGDRWAITANPANGQGVVALSERDHQWFIGLQWKIAAVGGGCYR</sequence>
<organism evidence="1 2">
    <name type="scientific">Vibrio cholerae</name>
    <dbReference type="NCBI Taxonomy" id="666"/>
    <lineage>
        <taxon>Bacteria</taxon>
        <taxon>Pseudomonadati</taxon>
        <taxon>Pseudomonadota</taxon>
        <taxon>Gammaproteobacteria</taxon>
        <taxon>Vibrionales</taxon>
        <taxon>Vibrionaceae</taxon>
        <taxon>Vibrio</taxon>
    </lineage>
</organism>
<gene>
    <name evidence="1" type="ORF">ERS013165_02431</name>
</gene>
<accession>A0A655XGP2</accession>
<evidence type="ECO:0000313" key="1">
    <source>
        <dbReference type="EMBL" id="CSA79097.1"/>
    </source>
</evidence>
<dbReference type="EMBL" id="CWOW01000012">
    <property type="protein sequence ID" value="CSA79097.1"/>
    <property type="molecule type" value="Genomic_DNA"/>
</dbReference>
<reference evidence="1 2" key="1">
    <citation type="submission" date="2015-07" db="EMBL/GenBank/DDBJ databases">
        <authorList>
            <consortium name="Pathogen Informatics"/>
        </authorList>
    </citation>
    <scope>NUCLEOTIDE SEQUENCE [LARGE SCALE GENOMIC DNA]</scope>
    <source>
        <strain evidence="1 2">A51</strain>
    </source>
</reference>
<proteinExistence type="predicted"/>
<dbReference type="AlphaFoldDB" id="A0A655XGP2"/>
<name>A0A655XGP2_VIBCL</name>
<protein>
    <submittedName>
        <fullName evidence="1">Uncharacterized protein</fullName>
    </submittedName>
</protein>